<dbReference type="RefSeq" id="WP_344223515.1">
    <property type="nucleotide sequence ID" value="NZ_BAAAQA010000003.1"/>
</dbReference>
<dbReference type="EMBL" id="BAAAQA010000003">
    <property type="protein sequence ID" value="GAA2110602.1"/>
    <property type="molecule type" value="Genomic_DNA"/>
</dbReference>
<keyword evidence="2" id="KW-0328">Glycosyltransferase</keyword>
<dbReference type="InterPro" id="IPR028098">
    <property type="entry name" value="Glyco_trans_4-like_N"/>
</dbReference>
<organism evidence="7 8">
    <name type="scientific">Kocuria atrinae</name>
    <dbReference type="NCBI Taxonomy" id="592377"/>
    <lineage>
        <taxon>Bacteria</taxon>
        <taxon>Bacillati</taxon>
        <taxon>Actinomycetota</taxon>
        <taxon>Actinomycetes</taxon>
        <taxon>Micrococcales</taxon>
        <taxon>Micrococcaceae</taxon>
        <taxon>Kocuria</taxon>
    </lineage>
</organism>
<accession>A0ABN2XFC1</accession>
<dbReference type="InterPro" id="IPR001296">
    <property type="entry name" value="Glyco_trans_1"/>
</dbReference>
<dbReference type="Pfam" id="PF00534">
    <property type="entry name" value="Glycos_transf_1"/>
    <property type="match status" value="1"/>
</dbReference>
<evidence type="ECO:0000259" key="6">
    <source>
        <dbReference type="Pfam" id="PF13579"/>
    </source>
</evidence>
<dbReference type="Pfam" id="PF13579">
    <property type="entry name" value="Glyco_trans_4_4"/>
    <property type="match status" value="1"/>
</dbReference>
<keyword evidence="8" id="KW-1185">Reference proteome</keyword>
<dbReference type="PANTHER" id="PTHR45947:SF3">
    <property type="entry name" value="SULFOQUINOVOSYL TRANSFERASE SQD2"/>
    <property type="match status" value="1"/>
</dbReference>
<gene>
    <name evidence="7" type="primary">mshA</name>
    <name evidence="7" type="ORF">GCM10009824_05310</name>
</gene>
<evidence type="ECO:0000256" key="2">
    <source>
        <dbReference type="ARBA" id="ARBA00022676"/>
    </source>
</evidence>
<keyword evidence="3" id="KW-0808">Transferase</keyword>
<dbReference type="Proteomes" id="UP001500166">
    <property type="component" value="Unassembled WGS sequence"/>
</dbReference>
<evidence type="ECO:0000313" key="7">
    <source>
        <dbReference type="EMBL" id="GAA2110602.1"/>
    </source>
</evidence>
<feature type="domain" description="Glycosyltransferase subfamily 4-like N-terminal" evidence="6">
    <location>
        <begin position="28"/>
        <end position="204"/>
    </location>
</feature>
<reference evidence="7 8" key="1">
    <citation type="journal article" date="2019" name="Int. J. Syst. Evol. Microbiol.">
        <title>The Global Catalogue of Microorganisms (GCM) 10K type strain sequencing project: providing services to taxonomists for standard genome sequencing and annotation.</title>
        <authorList>
            <consortium name="The Broad Institute Genomics Platform"/>
            <consortium name="The Broad Institute Genome Sequencing Center for Infectious Disease"/>
            <person name="Wu L."/>
            <person name="Ma J."/>
        </authorList>
    </citation>
    <scope>NUCLEOTIDE SEQUENCE [LARGE SCALE GENOMIC DNA]</scope>
    <source>
        <strain evidence="7 8">JCM 15914</strain>
    </source>
</reference>
<dbReference type="InterPro" id="IPR050194">
    <property type="entry name" value="Glycosyltransferase_grp1"/>
</dbReference>
<feature type="region of interest" description="Disordered" evidence="4">
    <location>
        <begin position="216"/>
        <end position="242"/>
    </location>
</feature>
<comment type="caution">
    <text evidence="7">The sequence shown here is derived from an EMBL/GenBank/DDBJ whole genome shotgun (WGS) entry which is preliminary data.</text>
</comment>
<evidence type="ECO:0000259" key="5">
    <source>
        <dbReference type="Pfam" id="PF00534"/>
    </source>
</evidence>
<dbReference type="SUPFAM" id="SSF53756">
    <property type="entry name" value="UDP-Glycosyltransferase/glycogen phosphorylase"/>
    <property type="match status" value="1"/>
</dbReference>
<evidence type="ECO:0000256" key="1">
    <source>
        <dbReference type="ARBA" id="ARBA00021292"/>
    </source>
</evidence>
<proteinExistence type="predicted"/>
<feature type="compositionally biased region" description="Low complexity" evidence="4">
    <location>
        <begin position="225"/>
        <end position="234"/>
    </location>
</feature>
<evidence type="ECO:0000256" key="3">
    <source>
        <dbReference type="ARBA" id="ARBA00022679"/>
    </source>
</evidence>
<dbReference type="PANTHER" id="PTHR45947">
    <property type="entry name" value="SULFOQUINOVOSYL TRANSFERASE SQD2"/>
    <property type="match status" value="1"/>
</dbReference>
<evidence type="ECO:0000313" key="8">
    <source>
        <dbReference type="Proteomes" id="UP001500166"/>
    </source>
</evidence>
<dbReference type="Gene3D" id="3.40.50.2000">
    <property type="entry name" value="Glycogen Phosphorylase B"/>
    <property type="match status" value="2"/>
</dbReference>
<evidence type="ECO:0000256" key="4">
    <source>
        <dbReference type="SAM" id="MobiDB-lite"/>
    </source>
</evidence>
<feature type="domain" description="Glycosyl transferase family 1" evidence="5">
    <location>
        <begin position="240"/>
        <end position="402"/>
    </location>
</feature>
<sequence length="430" mass="46042">MPQQTPPRVLLVSMHTSPVDQPGSGDAGGMNVYVLHLARSLSQRGWAVDMATLDRDLSSPAGVTVSSLSPGLRLLSVAVPAGASAPKEQLPDFAVEFGRALAAFYDDDAAPLLVHAHYWLSGVAAREVCEALKIPLMLTLHTSAAAKNLRAGPGENPEPASRERAERDLVASSCTLVVNTPAEADHMVELYGAAQDRIRVIPPGVDPEIFYPALKNRPPGGSMVSPRDSTPDPSSSEDAETPPFTVLCAGRMQPLKGPQILVGAMRLLRQEHPDCAIRLILAGVGSPEFLAELHRLVDEYDVADAVDFQGSMPSHDLADLMRSVDAVAMPSSSETFGLVALEAQACGTPVLATDVDGLRYAVEDNHTGWLVPGRTAEVWAQELYRAASNTEQWRAMSQAAAERARKLTWDHVAAQHEVAYTRCAGERVNA</sequence>
<protein>
    <recommendedName>
        <fullName evidence="1">D-inositol 3-phosphate glycosyltransferase</fullName>
    </recommendedName>
</protein>
<name>A0ABN2XFC1_9MICC</name>